<feature type="compositionally biased region" description="Acidic residues" evidence="2">
    <location>
        <begin position="890"/>
        <end position="899"/>
    </location>
</feature>
<dbReference type="Pfam" id="PF10344">
    <property type="entry name" value="Hobbit"/>
    <property type="match status" value="1"/>
</dbReference>
<feature type="coiled-coil region" evidence="1">
    <location>
        <begin position="316"/>
        <end position="346"/>
    </location>
</feature>
<dbReference type="PANTHER" id="PTHR15678">
    <property type="entry name" value="ANTIGEN MLAA-22-RELATED"/>
    <property type="match status" value="1"/>
</dbReference>
<proteinExistence type="predicted"/>
<feature type="domain" description="FMP27/BLTP2/Hobbit GFWDK motif-containing RBG unit" evidence="3">
    <location>
        <begin position="455"/>
        <end position="587"/>
    </location>
</feature>
<evidence type="ECO:0000256" key="1">
    <source>
        <dbReference type="SAM" id="Coils"/>
    </source>
</evidence>
<dbReference type="SUPFAM" id="SSF101447">
    <property type="entry name" value="Formin homology 2 domain (FH2 domain)"/>
    <property type="match status" value="1"/>
</dbReference>
<feature type="region of interest" description="Disordered" evidence="2">
    <location>
        <begin position="1"/>
        <end position="30"/>
    </location>
</feature>
<evidence type="ECO:0000313" key="4">
    <source>
        <dbReference type="EMBL" id="CAI8057606.1"/>
    </source>
</evidence>
<sequence>MQSRCPPPPLLLPPPPPPPPPPSSPPPPPSVQLTLHGLLLDCLSRDSSLSSSFLCSPMASLPAGVGLGVVTALNLGYQHSLKEISVRVVCLETNWNPTSHRSLFHVTTEVWNGLRDLAVVVVGSRLPANGQGPDIKGEHRVVMMGEKINSVISCLPLSLAIDLDTAVCRACVGQSLNVSVEIQTSHCLVKDRALAVDAYDVGLVFDKHRIATLENLKAVFPSRDGAGHVERRKIQQMTLESNPAIDLSASRAKLIFPYDYNFGSIFDQVMTVRKYLGQLHSTAGPTSTLFLPPDVHLQCGEAFLQLCEDPFEAKLRANYELMCDEYEQKLDRLKALDKKVEELKMKKGEFGLSAKKIQSLYDALVVKDCQIYCRRAQELHGSPDDCRDELFVFRLERVQLWAMFDPSMLARDRLVDQIRDMDDISPFPEGKYEFSTLWGMYVSGDTEKLQLQLRDYPHPLFQGTNWRASGRIVFAEQEAQERETRSAVVELSHPWKSVTILKKLPPLKYYYDLEMDSSTLVWCHGPCLEPALAQTGIAMGLLSKRTVDPSRPLAYWDRFRLLFHGRIHLFTEEATILLPATFDPYNTVSYIEIILRNLHTHLITNKQLELEGSLQAYVHNATKYDDCELANFPHVKTSLTCHWVCVGRDPHNHHAVRRCAPDKIPVLPDKQEHDSYSVFSSQKVDVDWTLQALPQKDKDPNPPSLLLFFSTLRWLQQYQVLLSLNVTRPIRKGSKWKVARKRNRPTLLRHWRNLKIDVSFPKSVLTLWTSVARQRGVECIIESGNASISYLIQLTPYTDGLIRRPNRTWTIVSFSGNVKDLIVFVEKKDKVSKSVEEEKVEEEEGAGDLLISNPHAQEVDTEEEGGREREESTRSILGYTAELSYKRQEDSDETESEEEGFTHQLSMLDTRVLVTASNKQVVLGLYGSYKQAQTLKRDLSAEALKSLVTVVEPPLDPKTTAAGEESGSSPETSASSGGGSRPSSSRRLHRHSSSGNVMLDQLLKDLGNRLTFAEDTSTVKAPLKGVKLASGEDITHKNWLITLTNIQVALKGIETSGYVVASSNKAQIFGQEHQPVLKEGDLVAKKSWLTCVSKLQYFSTFGSMFEGGCVPWLPPSVISAPSPKINRAPDSSMSVPCDLEYSVNALLSQLGPARADEPEEEGGGGGGEREVKGSGVHSSSREAMVGGLVNCLLIPADRDPGGTN</sequence>
<feature type="compositionally biased region" description="Basic and acidic residues" evidence="2">
    <location>
        <begin position="864"/>
        <end position="873"/>
    </location>
</feature>
<dbReference type="Proteomes" id="UP001174909">
    <property type="component" value="Unassembled WGS sequence"/>
</dbReference>
<keyword evidence="1" id="KW-0175">Coiled coil</keyword>
<evidence type="ECO:0000313" key="5">
    <source>
        <dbReference type="Proteomes" id="UP001174909"/>
    </source>
</evidence>
<dbReference type="InterPro" id="IPR019441">
    <property type="entry name" value="FMP27/BLTP2/Hobbit_GFWDK_RBG"/>
</dbReference>
<feature type="compositionally biased region" description="Low complexity" evidence="2">
    <location>
        <begin position="961"/>
        <end position="983"/>
    </location>
</feature>
<accession>A0AA35U2T8</accession>
<organism evidence="4 5">
    <name type="scientific">Geodia barretti</name>
    <name type="common">Barrett's horny sponge</name>
    <dbReference type="NCBI Taxonomy" id="519541"/>
    <lineage>
        <taxon>Eukaryota</taxon>
        <taxon>Metazoa</taxon>
        <taxon>Porifera</taxon>
        <taxon>Demospongiae</taxon>
        <taxon>Heteroscleromorpha</taxon>
        <taxon>Tetractinellida</taxon>
        <taxon>Astrophorina</taxon>
        <taxon>Geodiidae</taxon>
        <taxon>Geodia</taxon>
    </lineage>
</organism>
<evidence type="ECO:0000259" key="3">
    <source>
        <dbReference type="SMART" id="SM01214"/>
    </source>
</evidence>
<feature type="region of interest" description="Disordered" evidence="2">
    <location>
        <begin position="954"/>
        <end position="992"/>
    </location>
</feature>
<evidence type="ECO:0000256" key="2">
    <source>
        <dbReference type="SAM" id="MobiDB-lite"/>
    </source>
</evidence>
<feature type="region of interest" description="Disordered" evidence="2">
    <location>
        <begin position="883"/>
        <end position="902"/>
    </location>
</feature>
<dbReference type="InterPro" id="IPR045167">
    <property type="entry name" value="Hobbit"/>
</dbReference>
<protein>
    <submittedName>
        <fullName evidence="4">Protein KIAA0100</fullName>
    </submittedName>
</protein>
<comment type="caution">
    <text evidence="4">The sequence shown here is derived from an EMBL/GenBank/DDBJ whole genome shotgun (WGS) entry which is preliminary data.</text>
</comment>
<dbReference type="PANTHER" id="PTHR15678:SF6">
    <property type="entry name" value="BRIDGE-LIKE LIPID TRANSFER PROTEIN FAMILY MEMBER 2"/>
    <property type="match status" value="1"/>
</dbReference>
<dbReference type="EMBL" id="CASHTH010004459">
    <property type="protein sequence ID" value="CAI8057606.1"/>
    <property type="molecule type" value="Genomic_DNA"/>
</dbReference>
<reference evidence="4" key="1">
    <citation type="submission" date="2023-03" db="EMBL/GenBank/DDBJ databases">
        <authorList>
            <person name="Steffen K."/>
            <person name="Cardenas P."/>
        </authorList>
    </citation>
    <scope>NUCLEOTIDE SEQUENCE</scope>
</reference>
<keyword evidence="5" id="KW-1185">Reference proteome</keyword>
<feature type="region of interest" description="Disordered" evidence="2">
    <location>
        <begin position="1153"/>
        <end position="1180"/>
    </location>
</feature>
<dbReference type="AlphaFoldDB" id="A0AA35U2T8"/>
<feature type="region of interest" description="Disordered" evidence="2">
    <location>
        <begin position="834"/>
        <end position="875"/>
    </location>
</feature>
<dbReference type="SMART" id="SM01214">
    <property type="entry name" value="Fmp27_GFWDK"/>
    <property type="match status" value="1"/>
</dbReference>
<name>A0AA35U2T8_GEOBA</name>
<gene>
    <name evidence="4" type="ORF">GBAR_LOCUS31393</name>
</gene>